<dbReference type="AlphaFoldDB" id="A0A097ATA4"/>
<accession>A0A097ATA4</accession>
<evidence type="ECO:0000313" key="1">
    <source>
        <dbReference type="EMBL" id="AIS53038.1"/>
    </source>
</evidence>
<protein>
    <submittedName>
        <fullName evidence="1">Uncharacterized protein</fullName>
    </submittedName>
</protein>
<dbReference type="Proteomes" id="UP000029669">
    <property type="component" value="Chromosome"/>
</dbReference>
<organism evidence="1 2">
    <name type="scientific">Thermoanaerobacter kivui</name>
    <name type="common">Acetogenium kivui</name>
    <dbReference type="NCBI Taxonomy" id="2325"/>
    <lineage>
        <taxon>Bacteria</taxon>
        <taxon>Bacillati</taxon>
        <taxon>Bacillota</taxon>
        <taxon>Clostridia</taxon>
        <taxon>Thermoanaerobacterales</taxon>
        <taxon>Thermoanaerobacteraceae</taxon>
        <taxon>Thermoanaerobacter</taxon>
    </lineage>
</organism>
<dbReference type="HOGENOM" id="CLU_117097_1_0_9"/>
<keyword evidence="2" id="KW-1185">Reference proteome</keyword>
<dbReference type="OrthoDB" id="2381664at2"/>
<dbReference type="EMBL" id="CP009170">
    <property type="protein sequence ID" value="AIS53038.1"/>
    <property type="molecule type" value="Genomic_DNA"/>
</dbReference>
<evidence type="ECO:0000313" key="2">
    <source>
        <dbReference type="Proteomes" id="UP000029669"/>
    </source>
</evidence>
<gene>
    <name evidence="1" type="ORF">TKV_c18890</name>
</gene>
<dbReference type="eggNOG" id="ENOG5032Y5Z">
    <property type="taxonomic scope" value="Bacteria"/>
</dbReference>
<sequence>MKKVYALILVFVVILVALSIGYADQNPEPGSQQDPLVSKSYVDSQYNQVKAYVDDKLKEAKTGASYEVVELNAGEVLTMEGGTQAIVRIANSAVIVTKTDGVADLTAGTNLKDNDLIPANHLLLFPRSDGRGIKATKHTYIVVMGKYTKN</sequence>
<dbReference type="KEGG" id="tki:TKV_c18890"/>
<dbReference type="STRING" id="2325.TKV_c18890"/>
<proteinExistence type="predicted"/>
<dbReference type="RefSeq" id="WP_049685682.1">
    <property type="nucleotide sequence ID" value="NZ_CP009170.1"/>
</dbReference>
<name>A0A097ATA4_THEKI</name>
<reference evidence="2" key="1">
    <citation type="journal article" date="2015" name="Genome Announc.">
        <title>Whole-Genome Sequences of 80 Environmental and Clinical Isolates of Burkholderia pseudomallei.</title>
        <authorList>
            <person name="Johnson S.L."/>
            <person name="Baker A.L."/>
            <person name="Chain P.S."/>
            <person name="Currie B.J."/>
            <person name="Daligault H.E."/>
            <person name="Davenport K.W."/>
            <person name="Davis C.B."/>
            <person name="Inglis T.J."/>
            <person name="Kaestli M."/>
            <person name="Koren S."/>
            <person name="Mayo M."/>
            <person name="Merritt A.J."/>
            <person name="Price E.P."/>
            <person name="Sarovich D.S."/>
            <person name="Warner J."/>
            <person name="Rosovitz M.J."/>
        </authorList>
    </citation>
    <scope>NUCLEOTIDE SEQUENCE [LARGE SCALE GENOMIC DNA]</scope>
    <source>
        <strain evidence="2">DSM 2030</strain>
    </source>
</reference>